<dbReference type="PANTHER" id="PTHR11014:SF63">
    <property type="entry name" value="METALLOPEPTIDASE, PUTATIVE (AFU_ORTHOLOGUE AFUA_6G09600)-RELATED"/>
    <property type="match status" value="1"/>
</dbReference>
<feature type="binding site" evidence="2">
    <location>
        <position position="164"/>
    </location>
    <ligand>
        <name>Mn(2+)</name>
        <dbReference type="ChEBI" id="CHEBI:29035"/>
        <label>2</label>
    </ligand>
</feature>
<feature type="binding site" evidence="2">
    <location>
        <position position="384"/>
    </location>
    <ligand>
        <name>Mn(2+)</name>
        <dbReference type="ChEBI" id="CHEBI:29035"/>
        <label>2</label>
    </ligand>
</feature>
<accession>A0A1I4VWR2</accession>
<keyword evidence="2" id="KW-0464">Manganese</keyword>
<keyword evidence="2" id="KW-0479">Metal-binding</keyword>
<evidence type="ECO:0000256" key="2">
    <source>
        <dbReference type="PIRSR" id="PIRSR005962-1"/>
    </source>
</evidence>
<dbReference type="Gene3D" id="3.40.630.10">
    <property type="entry name" value="Zn peptidases"/>
    <property type="match status" value="1"/>
</dbReference>
<dbReference type="EMBL" id="FOUZ01000006">
    <property type="protein sequence ID" value="SFN05768.1"/>
    <property type="molecule type" value="Genomic_DNA"/>
</dbReference>
<dbReference type="PANTHER" id="PTHR11014">
    <property type="entry name" value="PEPTIDASE M20 FAMILY MEMBER"/>
    <property type="match status" value="1"/>
</dbReference>
<evidence type="ECO:0000313" key="5">
    <source>
        <dbReference type="EMBL" id="SFN05768.1"/>
    </source>
</evidence>
<reference evidence="6" key="1">
    <citation type="submission" date="2016-10" db="EMBL/GenBank/DDBJ databases">
        <authorList>
            <person name="Varghese N."/>
            <person name="Submissions S."/>
        </authorList>
    </citation>
    <scope>NUCLEOTIDE SEQUENCE [LARGE SCALE GENOMIC DNA]</scope>
    <source>
        <strain evidence="6">XJ109</strain>
    </source>
</reference>
<evidence type="ECO:0000313" key="6">
    <source>
        <dbReference type="Proteomes" id="UP000199149"/>
    </source>
</evidence>
<feature type="signal peptide" evidence="3">
    <location>
        <begin position="1"/>
        <end position="19"/>
    </location>
</feature>
<sequence>MNKVSTLLIASLFSTMLVAQNKTSSDHSTAAWMKNIPESEVVEWRRHIHQNPELSYKEVNTSNYVADLLKSFGNIEVIRPTKTSVIGILKGSKPGKTVAFRADMDALPVQEETGLEFSSKNNNVSHACGHDAHTAMLLGTAKTLSKMKNDIKGTVYFVFQHAEEEAPGGAQEIIESGALKDVQAFFGMHVLPNYPVGNVGILPDAAASTTSDGFTLTINGKGSHGSMPQLGIDPIVVGAEIVNALQTVISRNVTPGEMAVVTIGKFQSGSAPNVIPDKAELAASIRTISQPTRELVENRIKTIIDNITKAHGATYELDYIKSYPAIQNDVVLNLQAKTSAIKAIGKENVFDASRMTASEDFSYYNKIAPTCFMVLGIGDGVANHNPKFNLDEKSLKNGVKAEVQVILDYLNN</sequence>
<dbReference type="STRING" id="684065.SAMN05421738_10628"/>
<dbReference type="InterPro" id="IPR036264">
    <property type="entry name" value="Bact_exopeptidase_dim_dom"/>
</dbReference>
<dbReference type="GO" id="GO:0050118">
    <property type="term" value="F:N-acetyldiaminopimelate deacetylase activity"/>
    <property type="evidence" value="ECO:0007669"/>
    <property type="project" value="UniProtKB-ARBA"/>
</dbReference>
<keyword evidence="3" id="KW-0732">Signal</keyword>
<feature type="binding site" evidence="2">
    <location>
        <position position="130"/>
    </location>
    <ligand>
        <name>Mn(2+)</name>
        <dbReference type="ChEBI" id="CHEBI:29035"/>
        <label>2</label>
    </ligand>
</feature>
<keyword evidence="6" id="KW-1185">Reference proteome</keyword>
<dbReference type="SUPFAM" id="SSF55031">
    <property type="entry name" value="Bacterial exopeptidase dimerisation domain"/>
    <property type="match status" value="1"/>
</dbReference>
<dbReference type="Proteomes" id="UP000199149">
    <property type="component" value="Unassembled WGS sequence"/>
</dbReference>
<dbReference type="GO" id="GO:0019877">
    <property type="term" value="P:diaminopimelate biosynthetic process"/>
    <property type="evidence" value="ECO:0007669"/>
    <property type="project" value="UniProtKB-ARBA"/>
</dbReference>
<protein>
    <submittedName>
        <fullName evidence="5">Amidohydrolase</fullName>
    </submittedName>
</protein>
<gene>
    <name evidence="5" type="ORF">SAMN05421738_10628</name>
</gene>
<dbReference type="Gene3D" id="3.30.70.360">
    <property type="match status" value="1"/>
</dbReference>
<name>A0A1I4VWR2_9FLAO</name>
<comment type="cofactor">
    <cofactor evidence="2">
        <name>Mn(2+)</name>
        <dbReference type="ChEBI" id="CHEBI:29035"/>
    </cofactor>
    <text evidence="2">The Mn(2+) ion enhances activity.</text>
</comment>
<dbReference type="PIRSF" id="PIRSF005962">
    <property type="entry name" value="Pept_M20D_amidohydro"/>
    <property type="match status" value="1"/>
</dbReference>
<keyword evidence="1 5" id="KW-0378">Hydrolase</keyword>
<feature type="domain" description="Peptidase M20 dimerisation" evidence="4">
    <location>
        <begin position="212"/>
        <end position="309"/>
    </location>
</feature>
<feature type="chain" id="PRO_5011544189" evidence="3">
    <location>
        <begin position="20"/>
        <end position="412"/>
    </location>
</feature>
<dbReference type="AlphaFoldDB" id="A0A1I4VWR2"/>
<dbReference type="RefSeq" id="WP_221405167.1">
    <property type="nucleotide sequence ID" value="NZ_FOUZ01000006.1"/>
</dbReference>
<dbReference type="Pfam" id="PF01546">
    <property type="entry name" value="Peptidase_M20"/>
    <property type="match status" value="1"/>
</dbReference>
<evidence type="ECO:0000259" key="4">
    <source>
        <dbReference type="Pfam" id="PF07687"/>
    </source>
</evidence>
<dbReference type="FunFam" id="3.30.70.360:FF:000001">
    <property type="entry name" value="N-acetyldiaminopimelate deacetylase"/>
    <property type="match status" value="1"/>
</dbReference>
<dbReference type="InterPro" id="IPR017439">
    <property type="entry name" value="Amidohydrolase"/>
</dbReference>
<dbReference type="NCBIfam" id="TIGR01891">
    <property type="entry name" value="amidohydrolases"/>
    <property type="match status" value="1"/>
</dbReference>
<dbReference type="GO" id="GO:0046872">
    <property type="term" value="F:metal ion binding"/>
    <property type="evidence" value="ECO:0007669"/>
    <property type="project" value="UniProtKB-KW"/>
</dbReference>
<feature type="binding site" evidence="2">
    <location>
        <position position="128"/>
    </location>
    <ligand>
        <name>Mn(2+)</name>
        <dbReference type="ChEBI" id="CHEBI:29035"/>
        <label>2</label>
    </ligand>
</feature>
<proteinExistence type="predicted"/>
<evidence type="ECO:0000256" key="3">
    <source>
        <dbReference type="SAM" id="SignalP"/>
    </source>
</evidence>
<dbReference type="InterPro" id="IPR011650">
    <property type="entry name" value="Peptidase_M20_dimer"/>
</dbReference>
<organism evidence="5 6">
    <name type="scientific">Algoriella xinjiangensis</name>
    <dbReference type="NCBI Taxonomy" id="684065"/>
    <lineage>
        <taxon>Bacteria</taxon>
        <taxon>Pseudomonadati</taxon>
        <taxon>Bacteroidota</taxon>
        <taxon>Flavobacteriia</taxon>
        <taxon>Flavobacteriales</taxon>
        <taxon>Weeksellaceae</taxon>
        <taxon>Algoriella</taxon>
    </lineage>
</organism>
<dbReference type="InterPro" id="IPR002933">
    <property type="entry name" value="Peptidase_M20"/>
</dbReference>
<dbReference type="Pfam" id="PF07687">
    <property type="entry name" value="M20_dimer"/>
    <property type="match status" value="1"/>
</dbReference>
<evidence type="ECO:0000256" key="1">
    <source>
        <dbReference type="ARBA" id="ARBA00022801"/>
    </source>
</evidence>
<feature type="binding site" evidence="2">
    <location>
        <position position="189"/>
    </location>
    <ligand>
        <name>Mn(2+)</name>
        <dbReference type="ChEBI" id="CHEBI:29035"/>
        <label>2</label>
    </ligand>
</feature>
<dbReference type="SUPFAM" id="SSF53187">
    <property type="entry name" value="Zn-dependent exopeptidases"/>
    <property type="match status" value="1"/>
</dbReference>